<dbReference type="Gene3D" id="3.40.50.2300">
    <property type="match status" value="1"/>
</dbReference>
<evidence type="ECO:0000256" key="1">
    <source>
        <dbReference type="ARBA" id="ARBA00022553"/>
    </source>
</evidence>
<dbReference type="InterPro" id="IPR001789">
    <property type="entry name" value="Sig_transdc_resp-reg_receiver"/>
</dbReference>
<feature type="domain" description="HTH LytTR-type" evidence="4">
    <location>
        <begin position="138"/>
        <end position="233"/>
    </location>
</feature>
<dbReference type="Gene3D" id="2.40.50.1020">
    <property type="entry name" value="LytTr DNA-binding domain"/>
    <property type="match status" value="1"/>
</dbReference>
<feature type="modified residue" description="4-aspartylphosphate" evidence="2">
    <location>
        <position position="57"/>
    </location>
</feature>
<protein>
    <submittedName>
        <fullName evidence="5">DNA-binding response regulator</fullName>
    </submittedName>
</protein>
<gene>
    <name evidence="5" type="ORF">GCM10011386_33210</name>
</gene>
<evidence type="ECO:0000259" key="4">
    <source>
        <dbReference type="PROSITE" id="PS50930"/>
    </source>
</evidence>
<evidence type="ECO:0000313" key="5">
    <source>
        <dbReference type="EMBL" id="GGC38467.1"/>
    </source>
</evidence>
<keyword evidence="6" id="KW-1185">Reference proteome</keyword>
<feature type="domain" description="Response regulatory" evidence="3">
    <location>
        <begin position="4"/>
        <end position="118"/>
    </location>
</feature>
<dbReference type="SMART" id="SM00448">
    <property type="entry name" value="REC"/>
    <property type="match status" value="1"/>
</dbReference>
<name>A0ABQ1MCW3_9SPHI</name>
<proteinExistence type="predicted"/>
<evidence type="ECO:0000313" key="6">
    <source>
        <dbReference type="Proteomes" id="UP000597338"/>
    </source>
</evidence>
<dbReference type="InterPro" id="IPR007492">
    <property type="entry name" value="LytTR_DNA-bd_dom"/>
</dbReference>
<comment type="caution">
    <text evidence="5">The sequence shown here is derived from an EMBL/GenBank/DDBJ whole genome shotgun (WGS) entry which is preliminary data.</text>
</comment>
<keyword evidence="5" id="KW-0238">DNA-binding</keyword>
<dbReference type="InterPro" id="IPR050595">
    <property type="entry name" value="Bact_response_regulator"/>
</dbReference>
<keyword evidence="1 2" id="KW-0597">Phosphoprotein</keyword>
<sequence>MAFQIIIIDDEPLSLADSKRVVEGLGRADITVQVFTGVARALEYVDKQQMVALILCDVEMPGTDGFSAVTLLGDKCQRFVYLTGHAEHLDEANDTDADAFLLKPLRERQLLRQITKLSKSLRAESDGDMLRFVNDGSKRRQYAVSIPDITHVEGAKDYIIVHTPARSYVVHHTLKGFLKEPGITGRFIRIHKSIIVRVESIRELGEGMVTLHNGDSFVIGPAYAEQFNAFWKARMLGKHKPDEEF</sequence>
<evidence type="ECO:0000259" key="3">
    <source>
        <dbReference type="PROSITE" id="PS50110"/>
    </source>
</evidence>
<accession>A0ABQ1MCW3</accession>
<dbReference type="PROSITE" id="PS50110">
    <property type="entry name" value="RESPONSE_REGULATORY"/>
    <property type="match status" value="1"/>
</dbReference>
<dbReference type="GO" id="GO:0003677">
    <property type="term" value="F:DNA binding"/>
    <property type="evidence" value="ECO:0007669"/>
    <property type="project" value="UniProtKB-KW"/>
</dbReference>
<dbReference type="InterPro" id="IPR011006">
    <property type="entry name" value="CheY-like_superfamily"/>
</dbReference>
<evidence type="ECO:0000256" key="2">
    <source>
        <dbReference type="PROSITE-ProRule" id="PRU00169"/>
    </source>
</evidence>
<reference evidence="6" key="1">
    <citation type="journal article" date="2019" name="Int. J. Syst. Evol. Microbiol.">
        <title>The Global Catalogue of Microorganisms (GCM) 10K type strain sequencing project: providing services to taxonomists for standard genome sequencing and annotation.</title>
        <authorList>
            <consortium name="The Broad Institute Genomics Platform"/>
            <consortium name="The Broad Institute Genome Sequencing Center for Infectious Disease"/>
            <person name="Wu L."/>
            <person name="Ma J."/>
        </authorList>
    </citation>
    <scope>NUCLEOTIDE SEQUENCE [LARGE SCALE GENOMIC DNA]</scope>
    <source>
        <strain evidence="6">CGMCC 1.15342</strain>
    </source>
</reference>
<dbReference type="PANTHER" id="PTHR44591:SF3">
    <property type="entry name" value="RESPONSE REGULATORY DOMAIN-CONTAINING PROTEIN"/>
    <property type="match status" value="1"/>
</dbReference>
<dbReference type="EMBL" id="BMIK01000013">
    <property type="protein sequence ID" value="GGC38467.1"/>
    <property type="molecule type" value="Genomic_DNA"/>
</dbReference>
<dbReference type="PROSITE" id="PS50930">
    <property type="entry name" value="HTH_LYTTR"/>
    <property type="match status" value="1"/>
</dbReference>
<organism evidence="5 6">
    <name type="scientific">Parapedobacter defluvii</name>
    <dbReference type="NCBI Taxonomy" id="2045106"/>
    <lineage>
        <taxon>Bacteria</taxon>
        <taxon>Pseudomonadati</taxon>
        <taxon>Bacteroidota</taxon>
        <taxon>Sphingobacteriia</taxon>
        <taxon>Sphingobacteriales</taxon>
        <taxon>Sphingobacteriaceae</taxon>
        <taxon>Parapedobacter</taxon>
    </lineage>
</organism>
<dbReference type="Pfam" id="PF00072">
    <property type="entry name" value="Response_reg"/>
    <property type="match status" value="1"/>
</dbReference>
<dbReference type="PANTHER" id="PTHR44591">
    <property type="entry name" value="STRESS RESPONSE REGULATOR PROTEIN 1"/>
    <property type="match status" value="1"/>
</dbReference>
<dbReference type="SMART" id="SM00850">
    <property type="entry name" value="LytTR"/>
    <property type="match status" value="1"/>
</dbReference>
<dbReference type="SUPFAM" id="SSF52172">
    <property type="entry name" value="CheY-like"/>
    <property type="match status" value="1"/>
</dbReference>
<dbReference type="RefSeq" id="WP_188752581.1">
    <property type="nucleotide sequence ID" value="NZ_BMIK01000013.1"/>
</dbReference>
<dbReference type="Pfam" id="PF04397">
    <property type="entry name" value="LytTR"/>
    <property type="match status" value="1"/>
</dbReference>
<dbReference type="Proteomes" id="UP000597338">
    <property type="component" value="Unassembled WGS sequence"/>
</dbReference>